<protein>
    <recommendedName>
        <fullName evidence="1">Beta-lactamase-related domain-containing protein</fullName>
    </recommendedName>
</protein>
<sequence length="411" mass="46709">VQNIIADVSVNTEVDTTREQIEKLPTDDIWWTVNGEDMLWNFKNLNKIFPTNTVYRNGPVKDLRLNISKSIAKTNISTPSGPMNFERFLHSDLSTAISVLIVHKGEIVYEKYPRMKPHEKPVFWSVAKVFTATLVAILEEQNKIDTTLPIDFYLPELKGSDFEGILIQNILDMATGIKCSEEYVDKQACYYVYSSAIGDGFWTTESPDNPYEFVAKLKVGQFAEQGQQYDYSGVNTFILGWLVEKTTGLQFQDALSEMIWTKIGVEADGAFFAPRYGVPVIHGGFLARPRDVARFGLLFTPSFNKVSDKRLISEKYINKLLHSGRSSLMIKPGTPVFIPGLKHNIDQWDMVFENGNIYKGGWAGQGLIVNPIEDYVVVWNSYFKDKQQSETKLTPVIFELMDSIYKNNNDL</sequence>
<proteinExistence type="predicted"/>
<evidence type="ECO:0000259" key="1">
    <source>
        <dbReference type="Pfam" id="PF00144"/>
    </source>
</evidence>
<name>A0A381Q7I6_9ZZZZ</name>
<dbReference type="PANTHER" id="PTHR43283">
    <property type="entry name" value="BETA-LACTAMASE-RELATED"/>
    <property type="match status" value="1"/>
</dbReference>
<organism evidence="2">
    <name type="scientific">marine metagenome</name>
    <dbReference type="NCBI Taxonomy" id="408172"/>
    <lineage>
        <taxon>unclassified sequences</taxon>
        <taxon>metagenomes</taxon>
        <taxon>ecological metagenomes</taxon>
    </lineage>
</organism>
<reference evidence="2" key="1">
    <citation type="submission" date="2018-05" db="EMBL/GenBank/DDBJ databases">
        <authorList>
            <person name="Lanie J.A."/>
            <person name="Ng W.-L."/>
            <person name="Kazmierczak K.M."/>
            <person name="Andrzejewski T.M."/>
            <person name="Davidsen T.M."/>
            <person name="Wayne K.J."/>
            <person name="Tettelin H."/>
            <person name="Glass J.I."/>
            <person name="Rusch D."/>
            <person name="Podicherti R."/>
            <person name="Tsui H.-C.T."/>
            <person name="Winkler M.E."/>
        </authorList>
    </citation>
    <scope>NUCLEOTIDE SEQUENCE</scope>
</reference>
<dbReference type="SUPFAM" id="SSF56601">
    <property type="entry name" value="beta-lactamase/transpeptidase-like"/>
    <property type="match status" value="1"/>
</dbReference>
<feature type="non-terminal residue" evidence="2">
    <location>
        <position position="1"/>
    </location>
</feature>
<dbReference type="InterPro" id="IPR012338">
    <property type="entry name" value="Beta-lactam/transpept-like"/>
</dbReference>
<dbReference type="InterPro" id="IPR050789">
    <property type="entry name" value="Diverse_Enzym_Activities"/>
</dbReference>
<dbReference type="InterPro" id="IPR001466">
    <property type="entry name" value="Beta-lactam-related"/>
</dbReference>
<dbReference type="AlphaFoldDB" id="A0A381Q7I6"/>
<evidence type="ECO:0000313" key="2">
    <source>
        <dbReference type="EMBL" id="SUZ75295.1"/>
    </source>
</evidence>
<dbReference type="PANTHER" id="PTHR43283:SF7">
    <property type="entry name" value="BETA-LACTAMASE-RELATED DOMAIN-CONTAINING PROTEIN"/>
    <property type="match status" value="1"/>
</dbReference>
<dbReference type="Gene3D" id="3.40.710.10">
    <property type="entry name" value="DD-peptidase/beta-lactamase superfamily"/>
    <property type="match status" value="1"/>
</dbReference>
<accession>A0A381Q7I6</accession>
<feature type="domain" description="Beta-lactamase-related" evidence="1">
    <location>
        <begin position="96"/>
        <end position="382"/>
    </location>
</feature>
<dbReference type="EMBL" id="UINC01001239">
    <property type="protein sequence ID" value="SUZ75295.1"/>
    <property type="molecule type" value="Genomic_DNA"/>
</dbReference>
<gene>
    <name evidence="2" type="ORF">METZ01_LOCUS28149</name>
</gene>
<dbReference type="Pfam" id="PF00144">
    <property type="entry name" value="Beta-lactamase"/>
    <property type="match status" value="1"/>
</dbReference>